<gene>
    <name evidence="2" type="ORF">DN068_04635</name>
</gene>
<reference evidence="2 3" key="1">
    <citation type="submission" date="2018-06" db="EMBL/GenBank/DDBJ databases">
        <title>Mucibacter soli gen. nov., sp. nov., a new member of the family Chitinophagaceae producing mucin.</title>
        <authorList>
            <person name="Kim M.-K."/>
            <person name="Park S."/>
            <person name="Kim T.-S."/>
            <person name="Joung Y."/>
            <person name="Han J.-H."/>
            <person name="Kim S.B."/>
        </authorList>
    </citation>
    <scope>NUCLEOTIDE SEQUENCE [LARGE SCALE GENOMIC DNA]</scope>
    <source>
        <strain evidence="2 3">R1-15</strain>
    </source>
</reference>
<dbReference type="PANTHER" id="PTHR12993:SF11">
    <property type="entry name" value="N-ACETYLGLUCOSAMINYL-PHOSPHATIDYLINOSITOL DE-N-ACETYLASE"/>
    <property type="match status" value="1"/>
</dbReference>
<dbReference type="OrthoDB" id="9759749at2"/>
<dbReference type="SUPFAM" id="SSF52317">
    <property type="entry name" value="Class I glutamine amidotransferase-like"/>
    <property type="match status" value="1"/>
</dbReference>
<proteinExistence type="predicted"/>
<dbReference type="AlphaFoldDB" id="A0A2W2BEK8"/>
<accession>A0A2W2BEK8</accession>
<dbReference type="RefSeq" id="WP_110997754.1">
    <property type="nucleotide sequence ID" value="NZ_QKTW01000006.1"/>
</dbReference>
<feature type="chain" id="PRO_5015905192" evidence="1">
    <location>
        <begin position="21"/>
        <end position="822"/>
    </location>
</feature>
<name>A0A2W2BEK8_9BACT</name>
<dbReference type="Gene3D" id="3.40.50.880">
    <property type="match status" value="1"/>
</dbReference>
<evidence type="ECO:0000313" key="2">
    <source>
        <dbReference type="EMBL" id="PZF74337.1"/>
    </source>
</evidence>
<dbReference type="InterPro" id="IPR029062">
    <property type="entry name" value="Class_I_gatase-like"/>
</dbReference>
<dbReference type="EMBL" id="QKTW01000006">
    <property type="protein sequence ID" value="PZF74337.1"/>
    <property type="molecule type" value="Genomic_DNA"/>
</dbReference>
<feature type="signal peptide" evidence="1">
    <location>
        <begin position="1"/>
        <end position="20"/>
    </location>
</feature>
<evidence type="ECO:0000256" key="1">
    <source>
        <dbReference type="SAM" id="SignalP"/>
    </source>
</evidence>
<dbReference type="GO" id="GO:0016811">
    <property type="term" value="F:hydrolase activity, acting on carbon-nitrogen (but not peptide) bonds, in linear amides"/>
    <property type="evidence" value="ECO:0007669"/>
    <property type="project" value="TreeGrafter"/>
</dbReference>
<comment type="caution">
    <text evidence="2">The sequence shown here is derived from an EMBL/GenBank/DDBJ whole genome shotgun (WGS) entry which is preliminary data.</text>
</comment>
<dbReference type="Proteomes" id="UP000248745">
    <property type="component" value="Unassembled WGS sequence"/>
</dbReference>
<dbReference type="Pfam" id="PF02585">
    <property type="entry name" value="PIG-L"/>
    <property type="match status" value="1"/>
</dbReference>
<keyword evidence="3" id="KW-1185">Reference proteome</keyword>
<dbReference type="InterPro" id="IPR024078">
    <property type="entry name" value="LmbE-like_dom_sf"/>
</dbReference>
<keyword evidence="1" id="KW-0732">Signal</keyword>
<dbReference type="InterPro" id="IPR003737">
    <property type="entry name" value="GlcNAc_PI_deacetylase-related"/>
</dbReference>
<dbReference type="SUPFAM" id="SSF102588">
    <property type="entry name" value="LmbE-like"/>
    <property type="match status" value="1"/>
</dbReference>
<protein>
    <submittedName>
        <fullName evidence="2">PIG-L family deacetylase</fullName>
    </submittedName>
</protein>
<organism evidence="2 3">
    <name type="scientific">Taibaiella soli</name>
    <dbReference type="NCBI Taxonomy" id="1649169"/>
    <lineage>
        <taxon>Bacteria</taxon>
        <taxon>Pseudomonadati</taxon>
        <taxon>Bacteroidota</taxon>
        <taxon>Chitinophagia</taxon>
        <taxon>Chitinophagales</taxon>
        <taxon>Chitinophagaceae</taxon>
        <taxon>Taibaiella</taxon>
    </lineage>
</organism>
<dbReference type="PANTHER" id="PTHR12993">
    <property type="entry name" value="N-ACETYLGLUCOSAMINYL-PHOSPHATIDYLINOSITOL DE-N-ACETYLASE-RELATED"/>
    <property type="match status" value="1"/>
</dbReference>
<evidence type="ECO:0000313" key="3">
    <source>
        <dbReference type="Proteomes" id="UP000248745"/>
    </source>
</evidence>
<sequence>MMRKIFSALVATAAGFSAMAQQVRPANSATVYHELCRMKNLTHVLYVAAHPDDENTRFLAWMVNEKHIRTAYLSLTRGDGGQNILGNEQGPALGLIRTHELMEARKIDGAEQFFSQAIDFGFSKTSDETFKHWNPYILTGDVAYVIRKFRPDVVICRFPPTKEAGHGQHAASAIIAAKAFPLAGDKMQYTEQFKYVAPWQPKRLLFNSFRFGENNTTSETQFKIPVGQYNPLLGMGYGELAGISRSVHKSQGAGTPSVAGTQIEYFKLVQGDTLINSLFDGIDTTWNRVGRNDIGTDLDKIIAQYDFRHPENSIPALLQLRSKINTVTDSFWRKEKLADIDQLILHASGFMAELVTKQPQTVAGATLPFSLNLIARSGKTPMTITSIEWPGTRDNLSLTLKNDSLTAISHSITIPANTPITQPYWLSAPAADDLYPMINDTLLGLPETPDNLVANVSLTLGGEIFTVPVPLSYKKLDPVKGDVIEGLRIMPEITVEPATSMLITQADGSLQTAIRIHAYKDMNNAVLNIFGDNKKITSISIPILTAGEDTSIALNFTTAQVNNVSKDDFYMDAEVVADGKTYNKTLKLIQYTHLPTLQYFTSPMAKVVRNNWKVTVKKIGYIEGAGDYTATLMRLAGLQVDVLKDADLRDAAKLKQYETIVTGVRAVNVEKKMAYWMPALMEYVKNGGTLVMQYNTLQDLSTTNIGPYPFTLSTLRTTEEDAPVTITDTKSRLLNYPNKITDEDFKYWVQERGLYFPSKWDEHYSTIFAMNDKGEDPQKSSVLYTKYGKGNYIYTTLSLFRQLPAGNKGAIRLFMNMISIGK</sequence>
<dbReference type="Gene3D" id="3.40.50.10320">
    <property type="entry name" value="LmbE-like"/>
    <property type="match status" value="1"/>
</dbReference>